<reference evidence="3" key="1">
    <citation type="submission" date="2023-06" db="EMBL/GenBank/DDBJ databases">
        <authorList>
            <person name="Noh H."/>
        </authorList>
    </citation>
    <scope>NUCLEOTIDE SEQUENCE</scope>
    <source>
        <strain evidence="3">DUCC20226</strain>
    </source>
</reference>
<keyword evidence="4" id="KW-1185">Reference proteome</keyword>
<gene>
    <name evidence="3" type="ORF">N8I77_012077</name>
</gene>
<dbReference type="AlphaFoldDB" id="A0AAD9S407"/>
<accession>A0AAD9S407</accession>
<sequence length="68" mass="7220">MKASLFLFSVLAAIAAAKTTTAKVDNKPSPTLKDTTKTIVRKATPTVESETKPTILEREAETTGDLGN</sequence>
<evidence type="ECO:0000256" key="1">
    <source>
        <dbReference type="SAM" id="MobiDB-lite"/>
    </source>
</evidence>
<evidence type="ECO:0000313" key="3">
    <source>
        <dbReference type="EMBL" id="KAK2598685.1"/>
    </source>
</evidence>
<feature type="signal peptide" evidence="2">
    <location>
        <begin position="1"/>
        <end position="17"/>
    </location>
</feature>
<proteinExistence type="predicted"/>
<comment type="caution">
    <text evidence="3">The sequence shown here is derived from an EMBL/GenBank/DDBJ whole genome shotgun (WGS) entry which is preliminary data.</text>
</comment>
<evidence type="ECO:0000256" key="2">
    <source>
        <dbReference type="SAM" id="SignalP"/>
    </source>
</evidence>
<name>A0AAD9S407_PHOAM</name>
<organism evidence="3 4">
    <name type="scientific">Phomopsis amygdali</name>
    <name type="common">Fusicoccum amygdali</name>
    <dbReference type="NCBI Taxonomy" id="1214568"/>
    <lineage>
        <taxon>Eukaryota</taxon>
        <taxon>Fungi</taxon>
        <taxon>Dikarya</taxon>
        <taxon>Ascomycota</taxon>
        <taxon>Pezizomycotina</taxon>
        <taxon>Sordariomycetes</taxon>
        <taxon>Sordariomycetidae</taxon>
        <taxon>Diaporthales</taxon>
        <taxon>Diaporthaceae</taxon>
        <taxon>Diaporthe</taxon>
    </lineage>
</organism>
<evidence type="ECO:0000313" key="4">
    <source>
        <dbReference type="Proteomes" id="UP001265746"/>
    </source>
</evidence>
<dbReference type="EMBL" id="JAUJFL010000008">
    <property type="protein sequence ID" value="KAK2598685.1"/>
    <property type="molecule type" value="Genomic_DNA"/>
</dbReference>
<protein>
    <submittedName>
        <fullName evidence="3">Uncharacterized protein</fullName>
    </submittedName>
</protein>
<feature type="region of interest" description="Disordered" evidence="1">
    <location>
        <begin position="19"/>
        <end position="68"/>
    </location>
</feature>
<feature type="compositionally biased region" description="Basic and acidic residues" evidence="1">
    <location>
        <begin position="49"/>
        <end position="61"/>
    </location>
</feature>
<dbReference type="Proteomes" id="UP001265746">
    <property type="component" value="Unassembled WGS sequence"/>
</dbReference>
<feature type="chain" id="PRO_5042064419" evidence="2">
    <location>
        <begin position="18"/>
        <end position="68"/>
    </location>
</feature>
<keyword evidence="2" id="KW-0732">Signal</keyword>